<organism evidence="6 7">
    <name type="scientific">Pseudonocardia hispaniensis</name>
    <dbReference type="NCBI Taxonomy" id="904933"/>
    <lineage>
        <taxon>Bacteria</taxon>
        <taxon>Bacillati</taxon>
        <taxon>Actinomycetota</taxon>
        <taxon>Actinomycetes</taxon>
        <taxon>Pseudonocardiales</taxon>
        <taxon>Pseudonocardiaceae</taxon>
        <taxon>Pseudonocardia</taxon>
    </lineage>
</organism>
<reference evidence="7" key="1">
    <citation type="journal article" date="2019" name="Int. J. Syst. Evol. Microbiol.">
        <title>The Global Catalogue of Microorganisms (GCM) 10K type strain sequencing project: providing services to taxonomists for standard genome sequencing and annotation.</title>
        <authorList>
            <consortium name="The Broad Institute Genomics Platform"/>
            <consortium name="The Broad Institute Genome Sequencing Center for Infectious Disease"/>
            <person name="Wu L."/>
            <person name="Ma J."/>
        </authorList>
    </citation>
    <scope>NUCLEOTIDE SEQUENCE [LARGE SCALE GENOMIC DNA]</scope>
    <source>
        <strain evidence="7">CCM 8391</strain>
    </source>
</reference>
<dbReference type="EMBL" id="JBHSQW010000033">
    <property type="protein sequence ID" value="MFC5995626.1"/>
    <property type="molecule type" value="Genomic_DNA"/>
</dbReference>
<name>A0ABW1J4E8_9PSEU</name>
<dbReference type="InterPro" id="IPR050153">
    <property type="entry name" value="Metal_Ion_Import_ABC"/>
</dbReference>
<evidence type="ECO:0000256" key="2">
    <source>
        <dbReference type="ARBA" id="ARBA00022448"/>
    </source>
</evidence>
<dbReference type="InterPro" id="IPR003593">
    <property type="entry name" value="AAA+_ATPase"/>
</dbReference>
<comment type="similarity">
    <text evidence="1">Belongs to the ABC transporter superfamily.</text>
</comment>
<keyword evidence="3" id="KW-0547">Nucleotide-binding</keyword>
<evidence type="ECO:0000313" key="7">
    <source>
        <dbReference type="Proteomes" id="UP001596302"/>
    </source>
</evidence>
<dbReference type="Pfam" id="PF00005">
    <property type="entry name" value="ABC_tran"/>
    <property type="match status" value="1"/>
</dbReference>
<feature type="domain" description="ABC transporter" evidence="5">
    <location>
        <begin position="21"/>
        <end position="253"/>
    </location>
</feature>
<dbReference type="Gene3D" id="3.40.50.300">
    <property type="entry name" value="P-loop containing nucleotide triphosphate hydrolases"/>
    <property type="match status" value="1"/>
</dbReference>
<evidence type="ECO:0000256" key="1">
    <source>
        <dbReference type="ARBA" id="ARBA00005417"/>
    </source>
</evidence>
<evidence type="ECO:0000256" key="3">
    <source>
        <dbReference type="ARBA" id="ARBA00022741"/>
    </source>
</evidence>
<accession>A0ABW1J4E8</accession>
<dbReference type="SUPFAM" id="SSF52540">
    <property type="entry name" value="P-loop containing nucleoside triphosphate hydrolases"/>
    <property type="match status" value="1"/>
</dbReference>
<dbReference type="Proteomes" id="UP001596302">
    <property type="component" value="Unassembled WGS sequence"/>
</dbReference>
<keyword evidence="2" id="KW-0813">Transport</keyword>
<dbReference type="GO" id="GO:0005524">
    <property type="term" value="F:ATP binding"/>
    <property type="evidence" value="ECO:0007669"/>
    <property type="project" value="UniProtKB-KW"/>
</dbReference>
<dbReference type="InterPro" id="IPR003439">
    <property type="entry name" value="ABC_transporter-like_ATP-bd"/>
</dbReference>
<comment type="caution">
    <text evidence="6">The sequence shown here is derived from an EMBL/GenBank/DDBJ whole genome shotgun (WGS) entry which is preliminary data.</text>
</comment>
<gene>
    <name evidence="6" type="ORF">ACFQE5_15530</name>
</gene>
<dbReference type="PANTHER" id="PTHR42734">
    <property type="entry name" value="METAL TRANSPORT SYSTEM ATP-BINDING PROTEIN TM_0124-RELATED"/>
    <property type="match status" value="1"/>
</dbReference>
<dbReference type="PROSITE" id="PS50893">
    <property type="entry name" value="ABC_TRANSPORTER_2"/>
    <property type="match status" value="1"/>
</dbReference>
<evidence type="ECO:0000256" key="4">
    <source>
        <dbReference type="ARBA" id="ARBA00022840"/>
    </source>
</evidence>
<proteinExistence type="inferred from homology"/>
<keyword evidence="4 6" id="KW-0067">ATP-binding</keyword>
<dbReference type="InterPro" id="IPR017871">
    <property type="entry name" value="ABC_transporter-like_CS"/>
</dbReference>
<protein>
    <submittedName>
        <fullName evidence="6">Metal ABC transporter ATP-binding protein</fullName>
    </submittedName>
</protein>
<evidence type="ECO:0000313" key="6">
    <source>
        <dbReference type="EMBL" id="MFC5995626.1"/>
    </source>
</evidence>
<dbReference type="CDD" id="cd03235">
    <property type="entry name" value="ABC_Metallic_Cations"/>
    <property type="match status" value="1"/>
</dbReference>
<sequence>MPSPSPGTVPTRTTGTAEPAVEIRGLTASYRQVPVLKDVDAQFPTGTLSAIVGPNGAGKSTLLRAALGLIPADTGQVRIAGAEGKAVLDHVAYVPQRESVDWDFPITVREVVEMGRYRATGWFRRVGRADREIARDCLERVGMSAFARRQIGQLSGGQRQRVFLARALAQQASVLLMDEPFAGIDARTETDLLTLLGELCRDGASVIVVHHAIAQVRALFDWALLLNVQVLGCGPTADVLTDEAIHEAYLGPGGGTVGWVS</sequence>
<dbReference type="PROSITE" id="PS00211">
    <property type="entry name" value="ABC_TRANSPORTER_1"/>
    <property type="match status" value="1"/>
</dbReference>
<evidence type="ECO:0000259" key="5">
    <source>
        <dbReference type="PROSITE" id="PS50893"/>
    </source>
</evidence>
<dbReference type="InterPro" id="IPR027417">
    <property type="entry name" value="P-loop_NTPase"/>
</dbReference>
<dbReference type="SMART" id="SM00382">
    <property type="entry name" value="AAA"/>
    <property type="match status" value="1"/>
</dbReference>
<keyword evidence="7" id="KW-1185">Reference proteome</keyword>
<dbReference type="RefSeq" id="WP_379585781.1">
    <property type="nucleotide sequence ID" value="NZ_JBHSQW010000033.1"/>
</dbReference>
<dbReference type="PANTHER" id="PTHR42734:SF5">
    <property type="entry name" value="IRON TRANSPORT SYSTEM ATP-BINDING PROTEIN HI_0361-RELATED"/>
    <property type="match status" value="1"/>
</dbReference>